<organism evidence="1">
    <name type="scientific">Mesocestoides corti</name>
    <name type="common">Flatworm</name>
    <dbReference type="NCBI Taxonomy" id="53468"/>
    <lineage>
        <taxon>Eukaryota</taxon>
        <taxon>Metazoa</taxon>
        <taxon>Spiralia</taxon>
        <taxon>Lophotrochozoa</taxon>
        <taxon>Platyhelminthes</taxon>
        <taxon>Cestoda</taxon>
        <taxon>Eucestoda</taxon>
        <taxon>Cyclophyllidea</taxon>
        <taxon>Mesocestoididae</taxon>
        <taxon>Mesocestoides</taxon>
    </lineage>
</organism>
<reference evidence="1" key="1">
    <citation type="submission" date="2019-11" db="UniProtKB">
        <authorList>
            <consortium name="WormBaseParasite"/>
        </authorList>
    </citation>
    <scope>IDENTIFICATION</scope>
</reference>
<name>A0A5K3FTN1_MESCO</name>
<proteinExistence type="predicted"/>
<accession>A0A5K3FTN1</accession>
<evidence type="ECO:0000313" key="1">
    <source>
        <dbReference type="WBParaSite" id="MCU_011587-RA"/>
    </source>
</evidence>
<dbReference type="AlphaFoldDB" id="A0A5K3FTN1"/>
<dbReference type="WBParaSite" id="MCU_011587-RA">
    <property type="protein sequence ID" value="MCU_011587-RA"/>
    <property type="gene ID" value="MCU_011587"/>
</dbReference>
<sequence length="113" mass="12409">MAVLSPRLSKVFGAGSTQQLRRGKRLNAWAHNMFIVDASIDAISVYIMMHDSVRWNVVVDSDPLIGSSRTHSCHSSLVVSSAHTPLCAYLYPVTRVSRPHSAICTSTGPPRLY</sequence>
<protein>
    <submittedName>
        <fullName evidence="1">Cytochrome P450</fullName>
    </submittedName>
</protein>